<dbReference type="Proteomes" id="UP000186817">
    <property type="component" value="Unassembled WGS sequence"/>
</dbReference>
<feature type="region of interest" description="Disordered" evidence="2">
    <location>
        <begin position="47"/>
        <end position="67"/>
    </location>
</feature>
<comment type="caution">
    <text evidence="3">The sequence shown here is derived from an EMBL/GenBank/DDBJ whole genome shotgun (WGS) entry which is preliminary data.</text>
</comment>
<reference evidence="3 4" key="1">
    <citation type="submission" date="2016-02" db="EMBL/GenBank/DDBJ databases">
        <title>Genome analysis of coral dinoflagellate symbionts highlights evolutionary adaptations to a symbiotic lifestyle.</title>
        <authorList>
            <person name="Aranda M."/>
            <person name="Li Y."/>
            <person name="Liew Y.J."/>
            <person name="Baumgarten S."/>
            <person name="Simakov O."/>
            <person name="Wilson M."/>
            <person name="Piel J."/>
            <person name="Ashoor H."/>
            <person name="Bougouffa S."/>
            <person name="Bajic V.B."/>
            <person name="Ryu T."/>
            <person name="Ravasi T."/>
            <person name="Bayer T."/>
            <person name="Micklem G."/>
            <person name="Kim H."/>
            <person name="Bhak J."/>
            <person name="Lajeunesse T.C."/>
            <person name="Voolstra C.R."/>
        </authorList>
    </citation>
    <scope>NUCLEOTIDE SEQUENCE [LARGE SCALE GENOMIC DNA]</scope>
    <source>
        <strain evidence="3 4">CCMP2467</strain>
    </source>
</reference>
<protein>
    <submittedName>
        <fullName evidence="3">Gem-associated protein 2</fullName>
    </submittedName>
</protein>
<feature type="compositionally biased region" description="Acidic residues" evidence="2">
    <location>
        <begin position="50"/>
        <end position="60"/>
    </location>
</feature>
<dbReference type="EMBL" id="LSRX01001959">
    <property type="protein sequence ID" value="OLP76667.1"/>
    <property type="molecule type" value="Genomic_DNA"/>
</dbReference>
<dbReference type="InterPro" id="IPR035426">
    <property type="entry name" value="Gemin2/Brr1"/>
</dbReference>
<sequence length="328" mass="36260">MSIFQSASSHGRLAGGPSRHQVQDEDLEGSEDDEVICAESFDDRIARGEEYEEVDDEAELQADRDQQILQEACLPVSGAPMPPSEGPPKDADEYLRQVQWERLQCPEVVDVDVKERKSKRKVDGPLSGKDGSGGLLALFQAPEVPARFRHAEAWASDAAASFRHLRALCELERKSGKRAQSLSYEEWRRHVAKDRPDSQLLAAQDFVGINHLVVVAIDKFEKDLESFQCATHESDAGFLSGFQGEGVDSVSEWIFAALVFVEEPLVDDIQYQLQRLRRVCCRFAAAVEGTAAKADSDVEPGAAEATCAFLHPRVALLLVLVIEVFGQH</sequence>
<keyword evidence="4" id="KW-1185">Reference proteome</keyword>
<dbReference type="Gene3D" id="1.20.58.1070">
    <property type="match status" value="1"/>
</dbReference>
<proteinExistence type="inferred from homology"/>
<dbReference type="Pfam" id="PF04938">
    <property type="entry name" value="SIP1"/>
    <property type="match status" value="1"/>
</dbReference>
<accession>A0A1Q9C173</accession>
<dbReference type="PANTHER" id="PTHR12794">
    <property type="entry name" value="GEMIN2"/>
    <property type="match status" value="1"/>
</dbReference>
<comment type="similarity">
    <text evidence="1">Belongs to the gemin-2 family.</text>
</comment>
<evidence type="ECO:0000256" key="2">
    <source>
        <dbReference type="SAM" id="MobiDB-lite"/>
    </source>
</evidence>
<dbReference type="GO" id="GO:0000387">
    <property type="term" value="P:spliceosomal snRNP assembly"/>
    <property type="evidence" value="ECO:0007669"/>
    <property type="project" value="InterPro"/>
</dbReference>
<dbReference type="PANTHER" id="PTHR12794:SF0">
    <property type="entry name" value="GEM-ASSOCIATED PROTEIN 2"/>
    <property type="match status" value="1"/>
</dbReference>
<dbReference type="OMA" id="YEEWRRH"/>
<dbReference type="GO" id="GO:0005634">
    <property type="term" value="C:nucleus"/>
    <property type="evidence" value="ECO:0007669"/>
    <property type="project" value="TreeGrafter"/>
</dbReference>
<dbReference type="OrthoDB" id="428895at2759"/>
<gene>
    <name evidence="3" type="primary">Gemin2</name>
    <name evidence="3" type="ORF">AK812_SmicGene43374</name>
</gene>
<organism evidence="3 4">
    <name type="scientific">Symbiodinium microadriaticum</name>
    <name type="common">Dinoflagellate</name>
    <name type="synonym">Zooxanthella microadriatica</name>
    <dbReference type="NCBI Taxonomy" id="2951"/>
    <lineage>
        <taxon>Eukaryota</taxon>
        <taxon>Sar</taxon>
        <taxon>Alveolata</taxon>
        <taxon>Dinophyceae</taxon>
        <taxon>Suessiales</taxon>
        <taxon>Symbiodiniaceae</taxon>
        <taxon>Symbiodinium</taxon>
    </lineage>
</organism>
<feature type="region of interest" description="Disordered" evidence="2">
    <location>
        <begin position="1"/>
        <end position="35"/>
    </location>
</feature>
<name>A0A1Q9C173_SYMMI</name>
<evidence type="ECO:0000313" key="4">
    <source>
        <dbReference type="Proteomes" id="UP000186817"/>
    </source>
</evidence>
<dbReference type="GO" id="GO:0032797">
    <property type="term" value="C:SMN complex"/>
    <property type="evidence" value="ECO:0007669"/>
    <property type="project" value="TreeGrafter"/>
</dbReference>
<evidence type="ECO:0000256" key="1">
    <source>
        <dbReference type="ARBA" id="ARBA00025758"/>
    </source>
</evidence>
<feature type="compositionally biased region" description="Acidic residues" evidence="2">
    <location>
        <begin position="24"/>
        <end position="35"/>
    </location>
</feature>
<evidence type="ECO:0000313" key="3">
    <source>
        <dbReference type="EMBL" id="OLP76667.1"/>
    </source>
</evidence>
<dbReference type="AlphaFoldDB" id="A0A1Q9C173"/>